<dbReference type="AlphaFoldDB" id="A0A1W1IIR6"/>
<dbReference type="STRING" id="43064.SAMN04488086_12615"/>
<proteinExistence type="predicted"/>
<evidence type="ECO:0000259" key="1">
    <source>
        <dbReference type="Pfam" id="PF00534"/>
    </source>
</evidence>
<evidence type="ECO:0000313" key="3">
    <source>
        <dbReference type="Proteomes" id="UP000195985"/>
    </source>
</evidence>
<reference evidence="3" key="1">
    <citation type="submission" date="2016-04" db="EMBL/GenBank/DDBJ databases">
        <authorList>
            <person name="Strepis N."/>
        </authorList>
    </citation>
    <scope>NUCLEOTIDE SEQUENCE [LARGE SCALE GENOMIC DNA]</scope>
</reference>
<organism evidence="2 3">
    <name type="scientific">Trichococcus pasteurii</name>
    <dbReference type="NCBI Taxonomy" id="43064"/>
    <lineage>
        <taxon>Bacteria</taxon>
        <taxon>Bacillati</taxon>
        <taxon>Bacillota</taxon>
        <taxon>Bacilli</taxon>
        <taxon>Lactobacillales</taxon>
        <taxon>Carnobacteriaceae</taxon>
        <taxon>Trichococcus</taxon>
    </lineage>
</organism>
<dbReference type="Pfam" id="PF00534">
    <property type="entry name" value="Glycos_transf_1"/>
    <property type="match status" value="1"/>
</dbReference>
<dbReference type="InterPro" id="IPR001296">
    <property type="entry name" value="Glyco_trans_1"/>
</dbReference>
<feature type="domain" description="Glycosyl transferase family 1" evidence="1">
    <location>
        <begin position="185"/>
        <end position="294"/>
    </location>
</feature>
<dbReference type="EMBL" id="FWEY01000009">
    <property type="protein sequence ID" value="SLM52749.1"/>
    <property type="molecule type" value="Genomic_DNA"/>
</dbReference>
<gene>
    <name evidence="2" type="ORF">TPAS_2456</name>
</gene>
<keyword evidence="2" id="KW-0808">Transferase</keyword>
<dbReference type="Gene3D" id="3.40.50.2000">
    <property type="entry name" value="Glycogen Phosphorylase B"/>
    <property type="match status" value="2"/>
</dbReference>
<sequence>MRLLIINTQGLRREGITSTIMESLSSMPRSGMQIDLVVAGKSDDACIGFFENLNCGIKKLPGRKRNTLKYLYSLYLLIKKGKYDIVHVHGSSAILSLEIITAFIGGCRIRIAHCHNTQCTHKIANEILKPFLKLFSTDAFACGNDAGQWLFGKKDFKTIHNGKDLNRYKFNKEIRNKVRSFYDWNDKTVIGHVGNFNYQKNHEFIISIIRELIMQNKSYHLVLIGDGENQQRIKELVEDFGLNNHVEFLGSISNVEEVIQGMDLMVLPSRFEGLPVVAIEWQASGLPCLISDSVTKECKATDLVHFLSLKSGAKEWTKQILEIELPDRDKMKEANKQNLKRAGFDITDISENLKFEYQRLILQNQSKNFL</sequence>
<dbReference type="RefSeq" id="WP_177208688.1">
    <property type="nucleotide sequence ID" value="NZ_FONM01000026.1"/>
</dbReference>
<dbReference type="CDD" id="cd03812">
    <property type="entry name" value="GT4_CapH-like"/>
    <property type="match status" value="1"/>
</dbReference>
<dbReference type="GO" id="GO:0016757">
    <property type="term" value="F:glycosyltransferase activity"/>
    <property type="evidence" value="ECO:0007669"/>
    <property type="project" value="InterPro"/>
</dbReference>
<dbReference type="SUPFAM" id="SSF53756">
    <property type="entry name" value="UDP-Glycosyltransferase/glycogen phosphorylase"/>
    <property type="match status" value="1"/>
</dbReference>
<evidence type="ECO:0000313" key="2">
    <source>
        <dbReference type="EMBL" id="SLM52749.1"/>
    </source>
</evidence>
<keyword evidence="3" id="KW-1185">Reference proteome</keyword>
<protein>
    <submittedName>
        <fullName evidence="2">Glycosyl transferases group 1</fullName>
    </submittedName>
</protein>
<dbReference type="PANTHER" id="PTHR12526">
    <property type="entry name" value="GLYCOSYLTRANSFERASE"/>
    <property type="match status" value="1"/>
</dbReference>
<dbReference type="PANTHER" id="PTHR12526:SF630">
    <property type="entry name" value="GLYCOSYLTRANSFERASE"/>
    <property type="match status" value="1"/>
</dbReference>
<name>A0A1W1IIR6_9LACT</name>
<accession>A0A1W1IIR6</accession>
<dbReference type="Proteomes" id="UP000195985">
    <property type="component" value="Unassembled WGS sequence"/>
</dbReference>